<dbReference type="InterPro" id="IPR011051">
    <property type="entry name" value="RmlC_Cupin_sf"/>
</dbReference>
<dbReference type="InterPro" id="IPR014710">
    <property type="entry name" value="RmlC-like_jellyroll"/>
</dbReference>
<dbReference type="SUPFAM" id="SSF51182">
    <property type="entry name" value="RmlC-like cupins"/>
    <property type="match status" value="1"/>
</dbReference>
<accession>L1QJQ5</accession>
<feature type="domain" description="Cupin type-2" evidence="1">
    <location>
        <begin position="34"/>
        <end position="81"/>
    </location>
</feature>
<name>L1QJQ5_9CLOT</name>
<dbReference type="InterPro" id="IPR013096">
    <property type="entry name" value="Cupin_2"/>
</dbReference>
<dbReference type="eggNOG" id="COG0662">
    <property type="taxonomic scope" value="Bacteria"/>
</dbReference>
<evidence type="ECO:0000313" key="2">
    <source>
        <dbReference type="EMBL" id="EKY28213.1"/>
    </source>
</evidence>
<sequence length="89" mass="9921">METRIFKLNQVAIGNDNQATKTPFYSTDSTSGVVWVVKPGQKVPTHMHTTSDDVWICMQGKGVFYPEEGKEVEISKGDIIVSAKMNIME</sequence>
<dbReference type="Gene3D" id="2.60.120.10">
    <property type="entry name" value="Jelly Rolls"/>
    <property type="match status" value="1"/>
</dbReference>
<dbReference type="EMBL" id="AMEZ01000026">
    <property type="protein sequence ID" value="EKY28213.1"/>
    <property type="molecule type" value="Genomic_DNA"/>
</dbReference>
<dbReference type="RefSeq" id="WP_005211821.1">
    <property type="nucleotide sequence ID" value="NZ_KB291618.1"/>
</dbReference>
<dbReference type="AlphaFoldDB" id="L1QJQ5"/>
<dbReference type="HOGENOM" id="CLU_137371_2_1_9"/>
<dbReference type="Pfam" id="PF07883">
    <property type="entry name" value="Cupin_2"/>
    <property type="match status" value="1"/>
</dbReference>
<dbReference type="Proteomes" id="UP000010420">
    <property type="component" value="Unassembled WGS sequence"/>
</dbReference>
<keyword evidence="3" id="KW-1185">Reference proteome</keyword>
<protein>
    <recommendedName>
        <fullName evidence="1">Cupin type-2 domain-containing protein</fullName>
    </recommendedName>
</protein>
<gene>
    <name evidence="2" type="ORF">HMPREF0216_01057</name>
</gene>
<dbReference type="STRING" id="545697.HMPREF0216_01057"/>
<reference evidence="2 3" key="1">
    <citation type="submission" date="2012-05" db="EMBL/GenBank/DDBJ databases">
        <authorList>
            <person name="Weinstock G."/>
            <person name="Sodergren E."/>
            <person name="Lobos E.A."/>
            <person name="Fulton L."/>
            <person name="Fulton R."/>
            <person name="Courtney L."/>
            <person name="Fronick C."/>
            <person name="O'Laughlin M."/>
            <person name="Godfrey J."/>
            <person name="Wilson R.M."/>
            <person name="Miner T."/>
            <person name="Farmer C."/>
            <person name="Delehaunty K."/>
            <person name="Cordes M."/>
            <person name="Minx P."/>
            <person name="Tomlinson C."/>
            <person name="Chen J."/>
            <person name="Wollam A."/>
            <person name="Pepin K.H."/>
            <person name="Bhonagiri V."/>
            <person name="Zhang X."/>
            <person name="Suruliraj S."/>
            <person name="Warren W."/>
            <person name="Mitreva M."/>
            <person name="Mardis E.R."/>
            <person name="Wilson R.K."/>
        </authorList>
    </citation>
    <scope>NUCLEOTIDE SEQUENCE [LARGE SCALE GENOMIC DNA]</scope>
    <source>
        <strain evidence="2 3">DSM 1785</strain>
    </source>
</reference>
<evidence type="ECO:0000313" key="3">
    <source>
        <dbReference type="Proteomes" id="UP000010420"/>
    </source>
</evidence>
<proteinExistence type="predicted"/>
<organism evidence="2 3">
    <name type="scientific">Clostridium celatum DSM 1785</name>
    <dbReference type="NCBI Taxonomy" id="545697"/>
    <lineage>
        <taxon>Bacteria</taxon>
        <taxon>Bacillati</taxon>
        <taxon>Bacillota</taxon>
        <taxon>Clostridia</taxon>
        <taxon>Eubacteriales</taxon>
        <taxon>Clostridiaceae</taxon>
        <taxon>Clostridium</taxon>
    </lineage>
</organism>
<comment type="caution">
    <text evidence="2">The sequence shown here is derived from an EMBL/GenBank/DDBJ whole genome shotgun (WGS) entry which is preliminary data.</text>
</comment>
<dbReference type="PATRIC" id="fig|545697.3.peg.1041"/>
<evidence type="ECO:0000259" key="1">
    <source>
        <dbReference type="Pfam" id="PF07883"/>
    </source>
</evidence>